<dbReference type="InterPro" id="IPR016186">
    <property type="entry name" value="C-type_lectin-like/link_sf"/>
</dbReference>
<dbReference type="SMART" id="SM00034">
    <property type="entry name" value="CLECT"/>
    <property type="match status" value="1"/>
</dbReference>
<dbReference type="Pfam" id="PF00059">
    <property type="entry name" value="Lectin_C"/>
    <property type="match status" value="1"/>
</dbReference>
<name>A0AAQ6IDK2_ANATE</name>
<dbReference type="GeneTree" id="ENSGT01030000234575"/>
<dbReference type="Gene3D" id="1.20.5.400">
    <property type="match status" value="1"/>
</dbReference>
<feature type="coiled-coil region" evidence="2">
    <location>
        <begin position="39"/>
        <end position="87"/>
    </location>
</feature>
<reference evidence="4 5" key="1">
    <citation type="submission" date="2021-04" db="EMBL/GenBank/DDBJ databases">
        <authorList>
            <consortium name="Wellcome Sanger Institute Data Sharing"/>
        </authorList>
    </citation>
    <scope>NUCLEOTIDE SEQUENCE [LARGE SCALE GENOMIC DNA]</scope>
</reference>
<dbReference type="PROSITE" id="PS50041">
    <property type="entry name" value="C_TYPE_LECTIN_2"/>
    <property type="match status" value="1"/>
</dbReference>
<evidence type="ECO:0000313" key="4">
    <source>
        <dbReference type="Ensembl" id="ENSATEP00000075350.1"/>
    </source>
</evidence>
<reference evidence="4" key="2">
    <citation type="submission" date="2025-08" db="UniProtKB">
        <authorList>
            <consortium name="Ensembl"/>
        </authorList>
    </citation>
    <scope>IDENTIFICATION</scope>
</reference>
<dbReference type="GO" id="GO:0030246">
    <property type="term" value="F:carbohydrate binding"/>
    <property type="evidence" value="ECO:0007669"/>
    <property type="project" value="UniProtKB-KW"/>
</dbReference>
<dbReference type="PANTHER" id="PTHR22803">
    <property type="entry name" value="MANNOSE, PHOSPHOLIPASE, LECTIN RECEPTOR RELATED"/>
    <property type="match status" value="1"/>
</dbReference>
<dbReference type="AlphaFoldDB" id="A0AAQ6IDK2"/>
<evidence type="ECO:0000256" key="2">
    <source>
        <dbReference type="SAM" id="Coils"/>
    </source>
</evidence>
<dbReference type="InterPro" id="IPR001304">
    <property type="entry name" value="C-type_lectin-like"/>
</dbReference>
<sequence length="243" mass="27573">SYSSKQTAQCCFRLFVMFLFIVSCYDKFSTIKTNLTELLQGSQIKLSSLTEERNKLKTNLTEITEERDQLKTNLNEITEEHNRLQCLCKQSESVRDKAHGVSMMTATNNCKHNDQVKMIKSSHTTCPDGWKKLCLSCYFLSTKSGSWTTGREDCRTRGADLVVIHSAEEQVKCVFMFDTWIGLNDRDKEGTWKWVDGTPLTVTYWASKEPNNGNADGNVAEEDCVKVLGSQSSNWNDNLCEAS</sequence>
<dbReference type="InterPro" id="IPR016187">
    <property type="entry name" value="CTDL_fold"/>
</dbReference>
<keyword evidence="5" id="KW-1185">Reference proteome</keyword>
<dbReference type="Ensembl" id="ENSATET00000079421.1">
    <property type="protein sequence ID" value="ENSATEP00000075350.1"/>
    <property type="gene ID" value="ENSATEG00000029858.2"/>
</dbReference>
<protein>
    <recommendedName>
        <fullName evidence="3">C-type lectin domain-containing protein</fullName>
    </recommendedName>
</protein>
<organism evidence="4 5">
    <name type="scientific">Anabas testudineus</name>
    <name type="common">Climbing perch</name>
    <name type="synonym">Anthias testudineus</name>
    <dbReference type="NCBI Taxonomy" id="64144"/>
    <lineage>
        <taxon>Eukaryota</taxon>
        <taxon>Metazoa</taxon>
        <taxon>Chordata</taxon>
        <taxon>Craniata</taxon>
        <taxon>Vertebrata</taxon>
        <taxon>Euteleostomi</taxon>
        <taxon>Actinopterygii</taxon>
        <taxon>Neopterygii</taxon>
        <taxon>Teleostei</taxon>
        <taxon>Neoteleostei</taxon>
        <taxon>Acanthomorphata</taxon>
        <taxon>Anabantaria</taxon>
        <taxon>Anabantiformes</taxon>
        <taxon>Anabantoidei</taxon>
        <taxon>Anabantidae</taxon>
        <taxon>Anabas</taxon>
    </lineage>
</organism>
<keyword evidence="1" id="KW-0430">Lectin</keyword>
<evidence type="ECO:0000259" key="3">
    <source>
        <dbReference type="PROSITE" id="PS50041"/>
    </source>
</evidence>
<evidence type="ECO:0000256" key="1">
    <source>
        <dbReference type="ARBA" id="ARBA00022734"/>
    </source>
</evidence>
<keyword evidence="2" id="KW-0175">Coiled coil</keyword>
<dbReference type="SUPFAM" id="SSF56436">
    <property type="entry name" value="C-type lectin-like"/>
    <property type="match status" value="1"/>
</dbReference>
<evidence type="ECO:0000313" key="5">
    <source>
        <dbReference type="Proteomes" id="UP000265040"/>
    </source>
</evidence>
<feature type="domain" description="C-type lectin" evidence="3">
    <location>
        <begin position="137"/>
        <end position="243"/>
    </location>
</feature>
<reference evidence="4" key="3">
    <citation type="submission" date="2025-09" db="UniProtKB">
        <authorList>
            <consortium name="Ensembl"/>
        </authorList>
    </citation>
    <scope>IDENTIFICATION</scope>
</reference>
<proteinExistence type="predicted"/>
<accession>A0AAQ6IDK2</accession>
<dbReference type="Gene3D" id="3.10.100.10">
    <property type="entry name" value="Mannose-Binding Protein A, subunit A"/>
    <property type="match status" value="1"/>
</dbReference>
<dbReference type="InterPro" id="IPR033989">
    <property type="entry name" value="CD209-like_CTLD"/>
</dbReference>
<dbReference type="CDD" id="cd03590">
    <property type="entry name" value="CLECT_DC-SIGN_like"/>
    <property type="match status" value="1"/>
</dbReference>
<dbReference type="InterPro" id="IPR050111">
    <property type="entry name" value="C-type_lectin/snaclec_domain"/>
</dbReference>
<dbReference type="Proteomes" id="UP000265040">
    <property type="component" value="Chromosome 21"/>
</dbReference>